<name>A0A1A8E693_NOTKA</name>
<sequence>LIGYNGTVFAAEFVPERSGAEIVEFGGHLFFYCYPSDIVTIQQCRTEHFKLKSYIYFYNIALQKNNTT</sequence>
<protein>
    <submittedName>
        <fullName evidence="1">Uncharacterized protein</fullName>
    </submittedName>
</protein>
<dbReference type="AlphaFoldDB" id="A0A1A8E693"/>
<proteinExistence type="predicted"/>
<feature type="non-terminal residue" evidence="1">
    <location>
        <position position="68"/>
    </location>
</feature>
<organism evidence="1">
    <name type="scientific">Nothobranchius kadleci</name>
    <name type="common">African annual killifish</name>
    <dbReference type="NCBI Taxonomy" id="1051664"/>
    <lineage>
        <taxon>Eukaryota</taxon>
        <taxon>Metazoa</taxon>
        <taxon>Chordata</taxon>
        <taxon>Craniata</taxon>
        <taxon>Vertebrata</taxon>
        <taxon>Euteleostomi</taxon>
        <taxon>Actinopterygii</taxon>
        <taxon>Neopterygii</taxon>
        <taxon>Teleostei</taxon>
        <taxon>Neoteleostei</taxon>
        <taxon>Acanthomorphata</taxon>
        <taxon>Ovalentaria</taxon>
        <taxon>Atherinomorphae</taxon>
        <taxon>Cyprinodontiformes</taxon>
        <taxon>Nothobranchiidae</taxon>
        <taxon>Nothobranchius</taxon>
    </lineage>
</organism>
<feature type="non-terminal residue" evidence="1">
    <location>
        <position position="1"/>
    </location>
</feature>
<reference evidence="1" key="2">
    <citation type="submission" date="2016-06" db="EMBL/GenBank/DDBJ databases">
        <title>The genome of a short-lived fish provides insights into sex chromosome evolution and the genetic control of aging.</title>
        <authorList>
            <person name="Reichwald K."/>
            <person name="Felder M."/>
            <person name="Petzold A."/>
            <person name="Koch P."/>
            <person name="Groth M."/>
            <person name="Platzer M."/>
        </authorList>
    </citation>
    <scope>NUCLEOTIDE SEQUENCE</scope>
    <source>
        <tissue evidence="1">Brain</tissue>
    </source>
</reference>
<evidence type="ECO:0000313" key="1">
    <source>
        <dbReference type="EMBL" id="SBQ41697.1"/>
    </source>
</evidence>
<dbReference type="EMBL" id="HAEA01013217">
    <property type="protein sequence ID" value="SBQ41697.1"/>
    <property type="molecule type" value="Transcribed_RNA"/>
</dbReference>
<gene>
    <name evidence="1" type="primary">CU459095.1</name>
</gene>
<accession>A0A1A8E693</accession>
<reference evidence="1" key="1">
    <citation type="submission" date="2016-05" db="EMBL/GenBank/DDBJ databases">
        <authorList>
            <person name="Lavstsen T."/>
            <person name="Jespersen J.S."/>
        </authorList>
    </citation>
    <scope>NUCLEOTIDE SEQUENCE</scope>
    <source>
        <tissue evidence="1">Brain</tissue>
    </source>
</reference>